<dbReference type="Proteomes" id="UP000449092">
    <property type="component" value="Unassembled WGS sequence"/>
</dbReference>
<dbReference type="InterPro" id="IPR036249">
    <property type="entry name" value="Thioredoxin-like_sf"/>
</dbReference>
<feature type="compositionally biased region" description="Low complexity" evidence="1">
    <location>
        <begin position="30"/>
        <end position="48"/>
    </location>
</feature>
<reference evidence="4 5" key="1">
    <citation type="submission" date="2019-09" db="EMBL/GenBank/DDBJ databases">
        <title>Characterisation of the sponge microbiome using genome-centric metagenomics.</title>
        <authorList>
            <person name="Engelberts J.P."/>
            <person name="Robbins S.J."/>
            <person name="De Goeij J.M."/>
            <person name="Aranda M."/>
            <person name="Bell S.C."/>
            <person name="Webster N.S."/>
        </authorList>
    </citation>
    <scope>NUCLEOTIDE SEQUENCE [LARGE SCALE GENOMIC DNA]</scope>
    <source>
        <strain evidence="4">SB0662_bin_43</strain>
    </source>
</reference>
<protein>
    <recommendedName>
        <fullName evidence="3">Thioredoxin domain-containing protein</fullName>
    </recommendedName>
</protein>
<feature type="compositionally biased region" description="Acidic residues" evidence="1">
    <location>
        <begin position="50"/>
        <end position="63"/>
    </location>
</feature>
<feature type="transmembrane region" description="Helical" evidence="2">
    <location>
        <begin position="6"/>
        <end position="26"/>
    </location>
</feature>
<dbReference type="InterPro" id="IPR017937">
    <property type="entry name" value="Thioredoxin_CS"/>
</dbReference>
<organism evidence="4 5">
    <name type="scientific">Candidatus Spechtbacteria bacterium SB0662_bin_43</name>
    <dbReference type="NCBI Taxonomy" id="2604897"/>
    <lineage>
        <taxon>Bacteria</taxon>
        <taxon>Candidatus Spechtiibacteriota</taxon>
    </lineage>
</organism>
<dbReference type="EMBL" id="VXOY01000022">
    <property type="protein sequence ID" value="MYE38392.1"/>
    <property type="molecule type" value="Genomic_DNA"/>
</dbReference>
<accession>A0A845DA71</accession>
<gene>
    <name evidence="4" type="ORF">F4X82_02665</name>
</gene>
<dbReference type="SUPFAM" id="SSF52833">
    <property type="entry name" value="Thioredoxin-like"/>
    <property type="match status" value="1"/>
</dbReference>
<evidence type="ECO:0000259" key="3">
    <source>
        <dbReference type="PROSITE" id="PS51352"/>
    </source>
</evidence>
<comment type="caution">
    <text evidence="4">The sequence shown here is derived from an EMBL/GenBank/DDBJ whole genome shotgun (WGS) entry which is preliminary data.</text>
</comment>
<feature type="compositionally biased region" description="Low complexity" evidence="1">
    <location>
        <begin position="88"/>
        <end position="105"/>
    </location>
</feature>
<keyword evidence="2" id="KW-0812">Transmembrane</keyword>
<keyword evidence="2" id="KW-0472">Membrane</keyword>
<feature type="domain" description="Thioredoxin" evidence="3">
    <location>
        <begin position="90"/>
        <end position="215"/>
    </location>
</feature>
<dbReference type="PROSITE" id="PS51352">
    <property type="entry name" value="THIOREDOXIN_2"/>
    <property type="match status" value="1"/>
</dbReference>
<evidence type="ECO:0000313" key="4">
    <source>
        <dbReference type="EMBL" id="MYE38392.1"/>
    </source>
</evidence>
<keyword evidence="2" id="KW-1133">Transmembrane helix</keyword>
<evidence type="ECO:0000256" key="1">
    <source>
        <dbReference type="SAM" id="MobiDB-lite"/>
    </source>
</evidence>
<dbReference type="Pfam" id="PF13899">
    <property type="entry name" value="Thioredoxin_7"/>
    <property type="match status" value="1"/>
</dbReference>
<dbReference type="PROSITE" id="PS00194">
    <property type="entry name" value="THIOREDOXIN_1"/>
    <property type="match status" value="1"/>
</dbReference>
<name>A0A845DA71_9BACT</name>
<sequence>MNNSRYVIIGVLALIIIAVLISIFALGSNENTSEETPTNNEPAESTTTQDEGETPENTEENNTDEPTTPQNESEVPEDTTGNETVESTTVQVPQPAPQQEQTATTATKATYTEYSQARFAAAQQEGKNIVLFFHADWCPTCHVLDQAIVNGLERVPDNTAILKIDFEERSDLKREYEIQYQHSLVFIENNTPPPYPVATGIDINELIWQVENLSSF</sequence>
<dbReference type="AlphaFoldDB" id="A0A845DA71"/>
<proteinExistence type="predicted"/>
<dbReference type="CDD" id="cd02947">
    <property type="entry name" value="TRX_family"/>
    <property type="match status" value="1"/>
</dbReference>
<evidence type="ECO:0000313" key="5">
    <source>
        <dbReference type="Proteomes" id="UP000449092"/>
    </source>
</evidence>
<evidence type="ECO:0000256" key="2">
    <source>
        <dbReference type="SAM" id="Phobius"/>
    </source>
</evidence>
<dbReference type="Gene3D" id="3.40.30.10">
    <property type="entry name" value="Glutaredoxin"/>
    <property type="match status" value="1"/>
</dbReference>
<dbReference type="InterPro" id="IPR013766">
    <property type="entry name" value="Thioredoxin_domain"/>
</dbReference>
<feature type="region of interest" description="Disordered" evidence="1">
    <location>
        <begin position="30"/>
        <end position="105"/>
    </location>
</feature>